<dbReference type="InterPro" id="IPR036390">
    <property type="entry name" value="WH_DNA-bd_sf"/>
</dbReference>
<sequence length="230" mass="25661">MDFEQLAERNPAVRALLDSLPPRLLAASRLITAGTGQVFLLRGAPVEYGYLLLEGEMYVFNETPDGKASYWMTMRAPTSISDIEVLSGQETYIANVSAVTKCTLLCCPIADFVSLLRADIDFLWTISTMLAHKNFDLSYGRGHAAFRSSQEKTMLYLLQYCAQCPPKEQFPTVVHKTRSAMAGEIILSQKTVDRCLNQLQEEGYISIVKGKVSINAEQYRALSDAWDSLI</sequence>
<dbReference type="SUPFAM" id="SSF51206">
    <property type="entry name" value="cAMP-binding domain-like"/>
    <property type="match status" value="1"/>
</dbReference>
<evidence type="ECO:0000259" key="1">
    <source>
        <dbReference type="PROSITE" id="PS50042"/>
    </source>
</evidence>
<dbReference type="RefSeq" id="WP_186918969.1">
    <property type="nucleotide sequence ID" value="NZ_JACOPQ010000005.1"/>
</dbReference>
<dbReference type="InterPro" id="IPR000595">
    <property type="entry name" value="cNMP-bd_dom"/>
</dbReference>
<accession>A0A8J6MGK5</accession>
<gene>
    <name evidence="2" type="ORF">H8S62_08065</name>
</gene>
<evidence type="ECO:0000313" key="3">
    <source>
        <dbReference type="Proteomes" id="UP000607645"/>
    </source>
</evidence>
<protein>
    <submittedName>
        <fullName evidence="2">Crp/Fnr family transcriptional regulator</fullName>
    </submittedName>
</protein>
<name>A0A8J6MGK5_9FIRM</name>
<dbReference type="Proteomes" id="UP000607645">
    <property type="component" value="Unassembled WGS sequence"/>
</dbReference>
<keyword evidence="3" id="KW-1185">Reference proteome</keyword>
<evidence type="ECO:0000313" key="2">
    <source>
        <dbReference type="EMBL" id="MBC5736968.1"/>
    </source>
</evidence>
<dbReference type="Gene3D" id="2.60.120.10">
    <property type="entry name" value="Jelly Rolls"/>
    <property type="match status" value="1"/>
</dbReference>
<organism evidence="2 3">
    <name type="scientific">Lawsonibacter faecis</name>
    <dbReference type="NCBI Taxonomy" id="2763052"/>
    <lineage>
        <taxon>Bacteria</taxon>
        <taxon>Bacillati</taxon>
        <taxon>Bacillota</taxon>
        <taxon>Clostridia</taxon>
        <taxon>Eubacteriales</taxon>
        <taxon>Oscillospiraceae</taxon>
        <taxon>Lawsonibacter</taxon>
    </lineage>
</organism>
<dbReference type="AlphaFoldDB" id="A0A8J6MGK5"/>
<dbReference type="SUPFAM" id="SSF46785">
    <property type="entry name" value="Winged helix' DNA-binding domain"/>
    <property type="match status" value="1"/>
</dbReference>
<proteinExistence type="predicted"/>
<reference evidence="2" key="1">
    <citation type="submission" date="2020-08" db="EMBL/GenBank/DDBJ databases">
        <title>Genome public.</title>
        <authorList>
            <person name="Liu C."/>
            <person name="Sun Q."/>
        </authorList>
    </citation>
    <scope>NUCLEOTIDE SEQUENCE</scope>
    <source>
        <strain evidence="2">NSJ-52</strain>
    </source>
</reference>
<dbReference type="PROSITE" id="PS50042">
    <property type="entry name" value="CNMP_BINDING_3"/>
    <property type="match status" value="1"/>
</dbReference>
<dbReference type="InterPro" id="IPR014710">
    <property type="entry name" value="RmlC-like_jellyroll"/>
</dbReference>
<comment type="caution">
    <text evidence="2">The sequence shown here is derived from an EMBL/GenBank/DDBJ whole genome shotgun (WGS) entry which is preliminary data.</text>
</comment>
<dbReference type="InterPro" id="IPR018490">
    <property type="entry name" value="cNMP-bd_dom_sf"/>
</dbReference>
<dbReference type="Pfam" id="PF00027">
    <property type="entry name" value="cNMP_binding"/>
    <property type="match status" value="1"/>
</dbReference>
<dbReference type="EMBL" id="JACOPQ010000005">
    <property type="protein sequence ID" value="MBC5736968.1"/>
    <property type="molecule type" value="Genomic_DNA"/>
</dbReference>
<dbReference type="CDD" id="cd00038">
    <property type="entry name" value="CAP_ED"/>
    <property type="match status" value="1"/>
</dbReference>
<feature type="domain" description="Cyclic nucleotide-binding" evidence="1">
    <location>
        <begin position="16"/>
        <end position="116"/>
    </location>
</feature>